<dbReference type="PROSITE" id="PS00388">
    <property type="entry name" value="PROTEASOME_ALPHA_1"/>
    <property type="match status" value="1"/>
</dbReference>
<reference evidence="22" key="1">
    <citation type="submission" date="2020-06" db="EMBL/GenBank/DDBJ databases">
        <title>Genomes of multiple members of Pneumocystis genus reveal paths to human pathogen Pneumocystis jirovecii.</title>
        <authorList>
            <person name="Cisse O.H."/>
            <person name="Ma L."/>
            <person name="Dekker J."/>
            <person name="Khil P."/>
            <person name="Jo J."/>
            <person name="Brenchley J."/>
            <person name="Blair R."/>
            <person name="Pahar B."/>
            <person name="Chabe M."/>
            <person name="Van Rompay K.A."/>
            <person name="Keesler R."/>
            <person name="Sukura A."/>
            <person name="Hirsch V."/>
            <person name="Kutty G."/>
            <person name="Liu Y."/>
            <person name="Peng L."/>
            <person name="Chen J."/>
            <person name="Song J."/>
            <person name="Weissenbacher-Lang C."/>
            <person name="Xu J."/>
            <person name="Upham N.S."/>
            <person name="Stajich J.E."/>
            <person name="Cuomo C.A."/>
            <person name="Cushion M.T."/>
            <person name="Kovacs J.A."/>
        </authorList>
    </citation>
    <scope>NUCLEOTIDE SEQUENCE</scope>
    <source>
        <strain evidence="22">2A</strain>
    </source>
</reference>
<evidence type="ECO:0000256" key="10">
    <source>
        <dbReference type="ARBA" id="ARBA00022837"/>
    </source>
</evidence>
<dbReference type="InterPro" id="IPR050749">
    <property type="entry name" value="Glycosyl_Hydrolase_47"/>
</dbReference>
<feature type="binding site" evidence="17">
    <location>
        <position position="707"/>
    </location>
    <ligand>
        <name>Ca(2+)</name>
        <dbReference type="ChEBI" id="CHEBI:29108"/>
    </ligand>
</feature>
<feature type="active site" description="Proton donor" evidence="16">
    <location>
        <position position="340"/>
    </location>
</feature>
<accession>A0A899G630</accession>
<feature type="disulfide bond" evidence="18">
    <location>
        <begin position="538"/>
        <end position="580"/>
    </location>
</feature>
<keyword evidence="11 19" id="KW-0647">Proteasome</keyword>
<evidence type="ECO:0000256" key="1">
    <source>
        <dbReference type="ARBA" id="ARBA00001913"/>
    </source>
</evidence>
<dbReference type="InterPro" id="IPR012341">
    <property type="entry name" value="6hp_glycosidase-like_sf"/>
</dbReference>
<evidence type="ECO:0000256" key="6">
    <source>
        <dbReference type="ARBA" id="ARBA00007658"/>
    </source>
</evidence>
<dbReference type="GO" id="GO:0005634">
    <property type="term" value="C:nucleus"/>
    <property type="evidence" value="ECO:0007669"/>
    <property type="project" value="UniProtKB-SubCell"/>
</dbReference>
<evidence type="ECO:0000256" key="13">
    <source>
        <dbReference type="ARBA" id="ARBA00023242"/>
    </source>
</evidence>
<dbReference type="OrthoDB" id="8118055at2759"/>
<keyword evidence="23" id="KW-1185">Reference proteome</keyword>
<evidence type="ECO:0000256" key="5">
    <source>
        <dbReference type="ARBA" id="ARBA00004922"/>
    </source>
</evidence>
<dbReference type="GO" id="GO:0016020">
    <property type="term" value="C:membrane"/>
    <property type="evidence" value="ECO:0007669"/>
    <property type="project" value="InterPro"/>
</dbReference>
<gene>
    <name evidence="22" type="ORF">MERGE_001124</name>
</gene>
<dbReference type="GO" id="GO:0019773">
    <property type="term" value="C:proteasome core complex, alpha-subunit complex"/>
    <property type="evidence" value="ECO:0007669"/>
    <property type="project" value="UniProtKB-UniRule"/>
</dbReference>
<comment type="subcellular location">
    <subcellularLocation>
        <location evidence="4">Cytoplasm</location>
    </subcellularLocation>
    <subcellularLocation>
        <location evidence="3">Nucleus</location>
    </subcellularLocation>
</comment>
<dbReference type="InterPro" id="IPR029055">
    <property type="entry name" value="Ntn_hydrolases_N"/>
</dbReference>
<dbReference type="GO" id="GO:0005783">
    <property type="term" value="C:endoplasmic reticulum"/>
    <property type="evidence" value="ECO:0007669"/>
    <property type="project" value="TreeGrafter"/>
</dbReference>
<keyword evidence="12 18" id="KW-1015">Disulfide bond</keyword>
<evidence type="ECO:0000256" key="18">
    <source>
        <dbReference type="PIRSR" id="PIRSR601382-3"/>
    </source>
</evidence>
<evidence type="ECO:0000256" key="20">
    <source>
        <dbReference type="RuleBase" id="RU361193"/>
    </source>
</evidence>
<dbReference type="PROSITE" id="PS51475">
    <property type="entry name" value="PROTEASOME_ALPHA_2"/>
    <property type="match status" value="1"/>
</dbReference>
<dbReference type="SUPFAM" id="SSF48225">
    <property type="entry name" value="Seven-hairpin glycosidases"/>
    <property type="match status" value="1"/>
</dbReference>
<keyword evidence="9 20" id="KW-0378">Hydrolase</keyword>
<name>A0A899G630_9ASCO</name>
<dbReference type="GO" id="GO:0005509">
    <property type="term" value="F:calcium ion binding"/>
    <property type="evidence" value="ECO:0007669"/>
    <property type="project" value="InterPro"/>
</dbReference>
<dbReference type="InterPro" id="IPR001382">
    <property type="entry name" value="Glyco_hydro_47"/>
</dbReference>
<feature type="domain" description="Proteasome alpha-type subunits" evidence="21">
    <location>
        <begin position="8"/>
        <end position="30"/>
    </location>
</feature>
<keyword evidence="7" id="KW-0963">Cytoplasm</keyword>
<evidence type="ECO:0000256" key="2">
    <source>
        <dbReference type="ARBA" id="ARBA00002000"/>
    </source>
</evidence>
<comment type="catalytic activity">
    <reaction evidence="14">
        <text>N(4)-(alpha-D-Man-(1-&gt;2)-alpha-D-Man-(1-&gt;2)-alpha-D-Man-(1-&gt;3)-[alpha-D-Man-(1-&gt;3)-[alpha-D-Man-(1-&gt;2)-alpha-D-Man-(1-&gt;6)]-alpha-D-Man-(1-&gt;6)]-beta-D-Man-(1-&gt;4)-beta-D-GlcNAc-(1-&gt;4)-beta-D-GlcNAc)-L-asparaginyl-[protein] (N-glucan mannose isomer 8A1,2,3B1,3) + 3 H2O = N(4)-(alpha-D-Man-(1-&gt;3)-[alpha-D-Man-(1-&gt;3)-[alpha-D-Man-(1-&gt;6)]-alpha-D-Man-(1-&gt;6)]-beta-D-Man-(1-&gt;4)-beta-D-GlcNAc-(1-&gt;4)-beta-D-GlcNAc)-L-asparaginyl-[protein] (N-glucan mannose isomer 5A1,2) + 3 beta-D-mannose</text>
        <dbReference type="Rhea" id="RHEA:56028"/>
        <dbReference type="Rhea" id="RHEA-COMP:14358"/>
        <dbReference type="Rhea" id="RHEA-COMP:14367"/>
        <dbReference type="ChEBI" id="CHEBI:15377"/>
        <dbReference type="ChEBI" id="CHEBI:28563"/>
        <dbReference type="ChEBI" id="CHEBI:59087"/>
        <dbReference type="ChEBI" id="CHEBI:60628"/>
        <dbReference type="EC" id="3.2.1.113"/>
    </reaction>
</comment>
<dbReference type="Gene3D" id="1.50.10.10">
    <property type="match status" value="1"/>
</dbReference>
<dbReference type="Pfam" id="PF10584">
    <property type="entry name" value="Proteasome_A_N"/>
    <property type="match status" value="1"/>
</dbReference>
<comment type="pathway">
    <text evidence="5">Protein modification; protein glycosylation.</text>
</comment>
<dbReference type="PANTHER" id="PTHR11742:SF55">
    <property type="entry name" value="ENDOPLASMIC RETICULUM MANNOSYL-OLIGOSACCHARIDE 1,2-ALPHA-MANNOSIDASE"/>
    <property type="match status" value="1"/>
</dbReference>
<evidence type="ECO:0000256" key="15">
    <source>
        <dbReference type="ARBA" id="ARBA00048605"/>
    </source>
</evidence>
<dbReference type="GO" id="GO:0006511">
    <property type="term" value="P:ubiquitin-dependent protein catabolic process"/>
    <property type="evidence" value="ECO:0007669"/>
    <property type="project" value="InterPro"/>
</dbReference>
<dbReference type="GO" id="GO:0004571">
    <property type="term" value="F:mannosyl-oligosaccharide 1,2-alpha-mannosidase activity"/>
    <property type="evidence" value="ECO:0007669"/>
    <property type="project" value="UniProtKB-EC"/>
</dbReference>
<evidence type="ECO:0000256" key="17">
    <source>
        <dbReference type="PIRSR" id="PIRSR601382-2"/>
    </source>
</evidence>
<evidence type="ECO:0000256" key="4">
    <source>
        <dbReference type="ARBA" id="ARBA00004496"/>
    </source>
</evidence>
<dbReference type="InterPro" id="IPR000426">
    <property type="entry name" value="Proteasome_asu_N"/>
</dbReference>
<dbReference type="Gene3D" id="3.60.20.10">
    <property type="entry name" value="Glutamine Phosphoribosylpyrophosphate, subunit 1, domain 1"/>
    <property type="match status" value="1"/>
</dbReference>
<comment type="catalytic activity">
    <reaction evidence="15">
        <text>N(4)-(alpha-D-Man-(1-&gt;2)-alpha-D-Man-(1-&gt;2)-alpha-D-Man-(1-&gt;3)-[alpha-D-Man-(1-&gt;2)-alpha-D-Man-(1-&gt;3)-[alpha-D-Man-(1-&gt;2)-alpha-D-Man-(1-&gt;6)]-alpha-D-Man-(1-&gt;6)]-beta-D-Man-(1-&gt;4)-beta-D-GlcNAc-(1-&gt;4)-beta-D-GlcNAc)-L-asparaginyl-[protein] (N-glucan mannose isomer 9A1,2,3B1,2,3) + 4 H2O = N(4)-(alpha-D-Man-(1-&gt;3)-[alpha-D-Man-(1-&gt;3)-[alpha-D-Man-(1-&gt;6)]-alpha-D-Man-(1-&gt;6)]-beta-D-Man-(1-&gt;4)-beta-D-GlcNAc-(1-&gt;4)-beta-D-GlcNAc)-L-asparaginyl-[protein] (N-glucan mannose isomer 5A1,2) + 4 beta-D-mannose</text>
        <dbReference type="Rhea" id="RHEA:56008"/>
        <dbReference type="Rhea" id="RHEA-COMP:14356"/>
        <dbReference type="Rhea" id="RHEA-COMP:14367"/>
        <dbReference type="ChEBI" id="CHEBI:15377"/>
        <dbReference type="ChEBI" id="CHEBI:28563"/>
        <dbReference type="ChEBI" id="CHEBI:59087"/>
        <dbReference type="ChEBI" id="CHEBI:139493"/>
        <dbReference type="EC" id="3.2.1.113"/>
    </reaction>
</comment>
<evidence type="ECO:0000256" key="9">
    <source>
        <dbReference type="ARBA" id="ARBA00022801"/>
    </source>
</evidence>
<evidence type="ECO:0000256" key="3">
    <source>
        <dbReference type="ARBA" id="ARBA00004123"/>
    </source>
</evidence>
<dbReference type="EC" id="3.2.1.-" evidence="20"/>
<dbReference type="CDD" id="cd03751">
    <property type="entry name" value="proteasome_alpha_type_3"/>
    <property type="match status" value="1"/>
</dbReference>
<dbReference type="EMBL" id="CP054545">
    <property type="protein sequence ID" value="QSL66738.1"/>
    <property type="molecule type" value="Genomic_DNA"/>
</dbReference>
<feature type="active site" evidence="16">
    <location>
        <position position="621"/>
    </location>
</feature>
<dbReference type="InterPro" id="IPR023332">
    <property type="entry name" value="Proteasome_alpha-type"/>
</dbReference>
<keyword evidence="13" id="KW-0539">Nucleus</keyword>
<dbReference type="Pfam" id="PF00227">
    <property type="entry name" value="Proteasome"/>
    <property type="match status" value="1"/>
</dbReference>
<evidence type="ECO:0000259" key="21">
    <source>
        <dbReference type="PROSITE" id="PS00388"/>
    </source>
</evidence>
<dbReference type="SUPFAM" id="SSF56235">
    <property type="entry name" value="N-terminal nucleophile aminohydrolases (Ntn hydrolases)"/>
    <property type="match status" value="1"/>
</dbReference>
<dbReference type="FunFam" id="3.60.20.10:FF:000007">
    <property type="entry name" value="Proteasome subunit alpha type"/>
    <property type="match status" value="1"/>
</dbReference>
<proteinExistence type="inferred from homology"/>
<feature type="active site" evidence="16">
    <location>
        <position position="471"/>
    </location>
</feature>
<feature type="active site" description="Proton donor" evidence="16">
    <location>
        <position position="594"/>
    </location>
</feature>
<dbReference type="InterPro" id="IPR036026">
    <property type="entry name" value="Seven-hairpin_glycosidases"/>
</dbReference>
<dbReference type="PRINTS" id="PR00747">
    <property type="entry name" value="GLYHDRLASE47"/>
</dbReference>
<organism evidence="22 23">
    <name type="scientific">Pneumocystis wakefieldiae</name>
    <dbReference type="NCBI Taxonomy" id="38082"/>
    <lineage>
        <taxon>Eukaryota</taxon>
        <taxon>Fungi</taxon>
        <taxon>Dikarya</taxon>
        <taxon>Ascomycota</taxon>
        <taxon>Taphrinomycotina</taxon>
        <taxon>Pneumocystomycetes</taxon>
        <taxon>Pneumocystaceae</taxon>
        <taxon>Pneumocystis</taxon>
    </lineage>
</organism>
<evidence type="ECO:0000256" key="19">
    <source>
        <dbReference type="PROSITE-ProRule" id="PRU00808"/>
    </source>
</evidence>
<comment type="similarity">
    <text evidence="6 20">Belongs to the glycosyl hydrolase 47 family.</text>
</comment>
<comment type="similarity">
    <text evidence="19">Belongs to the peptidase T1A family.</text>
</comment>
<dbReference type="GO" id="GO:0005975">
    <property type="term" value="P:carbohydrate metabolic process"/>
    <property type="evidence" value="ECO:0007669"/>
    <property type="project" value="InterPro"/>
</dbReference>
<comment type="function">
    <text evidence="2">The proteasome is a multicatalytic proteinase complex which is characterized by its ability to cleave peptides with Arg, Phe, Tyr, Leu, and Glu adjacent to the leaving group at neutral or slightly basic pH. The proteasome has an ATP-dependent proteolytic activity.</text>
</comment>
<evidence type="ECO:0000313" key="22">
    <source>
        <dbReference type="EMBL" id="QSL66738.1"/>
    </source>
</evidence>
<protein>
    <recommendedName>
        <fullName evidence="20">alpha-1,2-Mannosidase</fullName>
        <ecNumber evidence="20">3.2.1.-</ecNumber>
    </recommendedName>
</protein>
<evidence type="ECO:0000256" key="7">
    <source>
        <dbReference type="ARBA" id="ARBA00022490"/>
    </source>
</evidence>
<keyword evidence="8 17" id="KW-0479">Metal-binding</keyword>
<dbReference type="PANTHER" id="PTHR11742">
    <property type="entry name" value="MANNOSYL-OLIGOSACCHARIDE ALPHA-1,2-MANNOSIDASE-RELATED"/>
    <property type="match status" value="1"/>
</dbReference>
<dbReference type="SMART" id="SM00948">
    <property type="entry name" value="Proteasome_A_N"/>
    <property type="match status" value="1"/>
</dbReference>
<evidence type="ECO:0000256" key="12">
    <source>
        <dbReference type="ARBA" id="ARBA00023157"/>
    </source>
</evidence>
<evidence type="ECO:0000256" key="11">
    <source>
        <dbReference type="ARBA" id="ARBA00022942"/>
    </source>
</evidence>
<keyword evidence="20" id="KW-0326">Glycosidase</keyword>
<sequence>MTSIGTGYDLNNSTFSPDGRIFQVEYAYKAVENSGTALGIKVKDGIVLAVEHLVQSKLLIPGSNKRIYTVDEHIGIAIAGLNTDGKHFVNRAREEAKNWRDIYRTPIPSSSLTDRMGNYVQVYTLYSSVRPFGTSCIIASIEDGAPKLYMVEPSGNYWGYNGVAVGKSQSEVKNEIEKLKLNELSLYEAVKAAIKIIRSTHNESKDKEYEIEVSWIGLTETKAQHQLVPKHINETISPTLTWKQKPFEEDTIWKIRQEQVKQVFLHSWNGYKQYAWGKDQYSPVSKTGYNPILPNGAGWIIVDSLDTLSIMSLDQELQDARNWVKSSLNFNQDRYISTFEVTIRMLGGLLSAYFLTKDNLYLEKATDLSNRILQAFDSPSGIPYPSVNLHTGDVNNYGGYVYASTAEVATLQLEFKYISYLLKSKEHWEKAEKVMKVIKDNNLKDGLAPIFLDTSNGKFQNSLISLGSRGDSYYEYLIKQYLLTQKQENIYLEMFEEAVEGIKKHMVNYSKPSGFTFVAELPNGIGNHISPKMDHLACFLGATLALGVTKGLDLKTTKQQNWTEYHESTFKLSEELTRTCFEMYNVTASKLSPEIVYFNVENENEDIIVHDLDKYNLQRPETVESLFVLWRITKNITYREWGWKIFEAFKEYTRVDGGYTSVQDVLVNPPILGDNMESFWLAETLKYLYLLFSPDDVLPLDKVVFNTEAHPFPTFDLQSLGFNTSWK</sequence>
<evidence type="ECO:0000256" key="8">
    <source>
        <dbReference type="ARBA" id="ARBA00022723"/>
    </source>
</evidence>
<comment type="cofactor">
    <cofactor evidence="1 17">
        <name>Ca(2+)</name>
        <dbReference type="ChEBI" id="CHEBI:29108"/>
    </cofactor>
</comment>
<evidence type="ECO:0000313" key="23">
    <source>
        <dbReference type="Proteomes" id="UP000663699"/>
    </source>
</evidence>
<dbReference type="InterPro" id="IPR001353">
    <property type="entry name" value="Proteasome_sua/b"/>
</dbReference>
<dbReference type="Pfam" id="PF01532">
    <property type="entry name" value="Glyco_hydro_47"/>
    <property type="match status" value="1"/>
</dbReference>
<dbReference type="AlphaFoldDB" id="A0A899G630"/>
<keyword evidence="10 17" id="KW-0106">Calcium</keyword>
<dbReference type="GO" id="GO:0036503">
    <property type="term" value="P:ERAD pathway"/>
    <property type="evidence" value="ECO:0007669"/>
    <property type="project" value="UniProtKB-ARBA"/>
</dbReference>
<evidence type="ECO:0000256" key="14">
    <source>
        <dbReference type="ARBA" id="ARBA00047669"/>
    </source>
</evidence>
<evidence type="ECO:0000256" key="16">
    <source>
        <dbReference type="PIRSR" id="PIRSR601382-1"/>
    </source>
</evidence>
<dbReference type="Proteomes" id="UP000663699">
    <property type="component" value="Chromosome 14"/>
</dbReference>